<dbReference type="GO" id="GO:0016036">
    <property type="term" value="P:cellular response to phosphate starvation"/>
    <property type="evidence" value="ECO:0007669"/>
    <property type="project" value="TreeGrafter"/>
</dbReference>
<keyword evidence="8" id="KW-0472">Membrane</keyword>
<dbReference type="GO" id="GO:0000155">
    <property type="term" value="F:phosphorelay sensor kinase activity"/>
    <property type="evidence" value="ECO:0007669"/>
    <property type="project" value="InterPro"/>
</dbReference>
<keyword evidence="5" id="KW-0808">Transferase</keyword>
<dbReference type="SMART" id="SM00388">
    <property type="entry name" value="HisKA"/>
    <property type="match status" value="1"/>
</dbReference>
<dbReference type="HOGENOM" id="CLU_000445_89_3_9"/>
<dbReference type="AlphaFoldDB" id="A9KNL9"/>
<dbReference type="SUPFAM" id="SSF55874">
    <property type="entry name" value="ATPase domain of HSP90 chaperone/DNA topoisomerase II/histidine kinase"/>
    <property type="match status" value="1"/>
</dbReference>
<dbReference type="Gene3D" id="1.10.287.130">
    <property type="match status" value="1"/>
</dbReference>
<dbReference type="PANTHER" id="PTHR45453:SF1">
    <property type="entry name" value="PHOSPHATE REGULON SENSOR PROTEIN PHOR"/>
    <property type="match status" value="1"/>
</dbReference>
<dbReference type="GO" id="GO:0005886">
    <property type="term" value="C:plasma membrane"/>
    <property type="evidence" value="ECO:0007669"/>
    <property type="project" value="TreeGrafter"/>
</dbReference>
<dbReference type="InterPro" id="IPR004358">
    <property type="entry name" value="Sig_transdc_His_kin-like_C"/>
</dbReference>
<sequence>MFIAKYFITIFIWSMVYVILSQYLLFDMFILIYIAGVLIISLFFMFLLHTQKEKLRHSLSDIFDKSWYDYNYSEQEASIFEYKFYQFIQSNITITKSIQKEKEQIHSLITDISHQIKTPLSNIILYADLLQEEYNDERINNISSEGEKLKFLFDAMIKMSRCESGLILENLQRKENYIKELLTNAVSSIYKDAEQKNLDIQIDCNSNIKAFFDMKWTTEAISNILDNAVKYSSVGSNIEITVNDYNLYIEIEITDHGIGIEEHEQQNIWRRFYRSDSVKELQGVGIGLYLTSNIILNQKGYLKVKSKLGEGSTFSVFLSKLKSDECISSPI</sequence>
<dbReference type="SUPFAM" id="SSF47384">
    <property type="entry name" value="Homodimeric domain of signal transducing histidine kinase"/>
    <property type="match status" value="1"/>
</dbReference>
<evidence type="ECO:0000256" key="8">
    <source>
        <dbReference type="SAM" id="Phobius"/>
    </source>
</evidence>
<accession>A9KNL9</accession>
<feature type="transmembrane region" description="Helical" evidence="8">
    <location>
        <begin position="30"/>
        <end position="48"/>
    </location>
</feature>
<dbReference type="InterPro" id="IPR003594">
    <property type="entry name" value="HATPase_dom"/>
</dbReference>
<keyword evidence="8" id="KW-0812">Transmembrane</keyword>
<feature type="transmembrane region" description="Helical" evidence="8">
    <location>
        <begin position="7"/>
        <end position="24"/>
    </location>
</feature>
<feature type="domain" description="Histidine kinase" evidence="9">
    <location>
        <begin position="111"/>
        <end position="322"/>
    </location>
</feature>
<evidence type="ECO:0000256" key="4">
    <source>
        <dbReference type="ARBA" id="ARBA00022553"/>
    </source>
</evidence>
<evidence type="ECO:0000256" key="2">
    <source>
        <dbReference type="ARBA" id="ARBA00004370"/>
    </source>
</evidence>
<evidence type="ECO:0000256" key="5">
    <source>
        <dbReference type="ARBA" id="ARBA00022679"/>
    </source>
</evidence>
<keyword evidence="8" id="KW-1133">Transmembrane helix</keyword>
<proteinExistence type="predicted"/>
<dbReference type="GO" id="GO:0004721">
    <property type="term" value="F:phosphoprotein phosphatase activity"/>
    <property type="evidence" value="ECO:0007669"/>
    <property type="project" value="TreeGrafter"/>
</dbReference>
<dbReference type="eggNOG" id="COG2205">
    <property type="taxonomic scope" value="Bacteria"/>
</dbReference>
<dbReference type="RefSeq" id="WP_012199274.1">
    <property type="nucleotide sequence ID" value="NC_010001.1"/>
</dbReference>
<dbReference type="Proteomes" id="UP000000370">
    <property type="component" value="Chromosome"/>
</dbReference>
<keyword evidence="7" id="KW-0902">Two-component regulatory system</keyword>
<dbReference type="EC" id="2.7.13.3" evidence="3"/>
<dbReference type="KEGG" id="cpy:Cphy_1242"/>
<dbReference type="PRINTS" id="PR00344">
    <property type="entry name" value="BCTRLSENSOR"/>
</dbReference>
<dbReference type="Pfam" id="PF00512">
    <property type="entry name" value="HisKA"/>
    <property type="match status" value="1"/>
</dbReference>
<evidence type="ECO:0000256" key="1">
    <source>
        <dbReference type="ARBA" id="ARBA00000085"/>
    </source>
</evidence>
<evidence type="ECO:0000313" key="10">
    <source>
        <dbReference type="EMBL" id="ABX41620.1"/>
    </source>
</evidence>
<dbReference type="FunFam" id="3.30.565.10:FF:000006">
    <property type="entry name" value="Sensor histidine kinase WalK"/>
    <property type="match status" value="1"/>
</dbReference>
<dbReference type="SMART" id="SM00387">
    <property type="entry name" value="HATPase_c"/>
    <property type="match status" value="1"/>
</dbReference>
<comment type="catalytic activity">
    <reaction evidence="1">
        <text>ATP + protein L-histidine = ADP + protein N-phospho-L-histidine.</text>
        <dbReference type="EC" id="2.7.13.3"/>
    </reaction>
</comment>
<dbReference type="CDD" id="cd00082">
    <property type="entry name" value="HisKA"/>
    <property type="match status" value="1"/>
</dbReference>
<evidence type="ECO:0000256" key="3">
    <source>
        <dbReference type="ARBA" id="ARBA00012438"/>
    </source>
</evidence>
<evidence type="ECO:0000256" key="6">
    <source>
        <dbReference type="ARBA" id="ARBA00022777"/>
    </source>
</evidence>
<protein>
    <recommendedName>
        <fullName evidence="3">histidine kinase</fullName>
        <ecNumber evidence="3">2.7.13.3</ecNumber>
    </recommendedName>
</protein>
<dbReference type="OrthoDB" id="9773956at2"/>
<dbReference type="InterPro" id="IPR036097">
    <property type="entry name" value="HisK_dim/P_sf"/>
</dbReference>
<dbReference type="EMBL" id="CP000885">
    <property type="protein sequence ID" value="ABX41620.1"/>
    <property type="molecule type" value="Genomic_DNA"/>
</dbReference>
<evidence type="ECO:0000256" key="7">
    <source>
        <dbReference type="ARBA" id="ARBA00023012"/>
    </source>
</evidence>
<dbReference type="Gene3D" id="3.30.565.10">
    <property type="entry name" value="Histidine kinase-like ATPase, C-terminal domain"/>
    <property type="match status" value="1"/>
</dbReference>
<keyword evidence="4" id="KW-0597">Phosphoprotein</keyword>
<evidence type="ECO:0000313" key="11">
    <source>
        <dbReference type="Proteomes" id="UP000000370"/>
    </source>
</evidence>
<keyword evidence="6 10" id="KW-0418">Kinase</keyword>
<dbReference type="PANTHER" id="PTHR45453">
    <property type="entry name" value="PHOSPHATE REGULON SENSOR PROTEIN PHOR"/>
    <property type="match status" value="1"/>
</dbReference>
<organism evidence="10 11">
    <name type="scientific">Lachnoclostridium phytofermentans (strain ATCC 700394 / DSM 18823 / ISDg)</name>
    <name type="common">Clostridium phytofermentans</name>
    <dbReference type="NCBI Taxonomy" id="357809"/>
    <lineage>
        <taxon>Bacteria</taxon>
        <taxon>Bacillati</taxon>
        <taxon>Bacillota</taxon>
        <taxon>Clostridia</taxon>
        <taxon>Lachnospirales</taxon>
        <taxon>Lachnospiraceae</taxon>
    </lineage>
</organism>
<dbReference type="PROSITE" id="PS50109">
    <property type="entry name" value="HIS_KIN"/>
    <property type="match status" value="1"/>
</dbReference>
<evidence type="ECO:0000259" key="9">
    <source>
        <dbReference type="PROSITE" id="PS50109"/>
    </source>
</evidence>
<dbReference type="STRING" id="357809.Cphy_1242"/>
<name>A9KNL9_LACP7</name>
<gene>
    <name evidence="10" type="ordered locus">Cphy_1242</name>
</gene>
<comment type="subcellular location">
    <subcellularLocation>
        <location evidence="2">Membrane</location>
    </subcellularLocation>
</comment>
<dbReference type="InterPro" id="IPR003661">
    <property type="entry name" value="HisK_dim/P_dom"/>
</dbReference>
<dbReference type="InterPro" id="IPR036890">
    <property type="entry name" value="HATPase_C_sf"/>
</dbReference>
<reference evidence="11" key="1">
    <citation type="submission" date="2007-11" db="EMBL/GenBank/DDBJ databases">
        <title>Complete genome sequence of Clostridium phytofermentans ISDg.</title>
        <authorList>
            <person name="Leschine S.B."/>
            <person name="Warnick T.A."/>
            <person name="Blanchard J.L."/>
            <person name="Schnell D.J."/>
            <person name="Petit E.L."/>
            <person name="LaTouf W.G."/>
            <person name="Copeland A."/>
            <person name="Lucas S."/>
            <person name="Lapidus A."/>
            <person name="Barry K."/>
            <person name="Glavina del Rio T."/>
            <person name="Dalin E."/>
            <person name="Tice H."/>
            <person name="Pitluck S."/>
            <person name="Kiss H."/>
            <person name="Brettin T."/>
            <person name="Bruce D."/>
            <person name="Detter J.C."/>
            <person name="Han C."/>
            <person name="Kuske C."/>
            <person name="Schmutz J."/>
            <person name="Larimer F."/>
            <person name="Land M."/>
            <person name="Hauser L."/>
            <person name="Kyrpides N."/>
            <person name="Kim E.A."/>
            <person name="Richardson P."/>
        </authorList>
    </citation>
    <scope>NUCLEOTIDE SEQUENCE [LARGE SCALE GENOMIC DNA]</scope>
    <source>
        <strain evidence="11">ATCC 700394 / DSM 18823 / ISDg</strain>
    </source>
</reference>
<dbReference type="InterPro" id="IPR050351">
    <property type="entry name" value="BphY/WalK/GraS-like"/>
</dbReference>
<dbReference type="Pfam" id="PF02518">
    <property type="entry name" value="HATPase_c"/>
    <property type="match status" value="1"/>
</dbReference>
<dbReference type="InterPro" id="IPR005467">
    <property type="entry name" value="His_kinase_dom"/>
</dbReference>
<keyword evidence="11" id="KW-1185">Reference proteome</keyword>